<accession>A0ABR7DXK3</accession>
<sequence>METNKDMLEDGFIKSCDTDRKTYRKLLHATKEGEVTRCSILRNRKTFVTSSW</sequence>
<proteinExistence type="predicted"/>
<evidence type="ECO:0000313" key="1">
    <source>
        <dbReference type="EMBL" id="MBC5641871.1"/>
    </source>
</evidence>
<dbReference type="Proteomes" id="UP000644010">
    <property type="component" value="Unassembled WGS sequence"/>
</dbReference>
<organism evidence="1 2">
    <name type="scientific">Parabacteroides segnis</name>
    <dbReference type="NCBI Taxonomy" id="2763058"/>
    <lineage>
        <taxon>Bacteria</taxon>
        <taxon>Pseudomonadati</taxon>
        <taxon>Bacteroidota</taxon>
        <taxon>Bacteroidia</taxon>
        <taxon>Bacteroidales</taxon>
        <taxon>Tannerellaceae</taxon>
        <taxon>Parabacteroides</taxon>
    </lineage>
</organism>
<reference evidence="1 2" key="1">
    <citation type="submission" date="2020-08" db="EMBL/GenBank/DDBJ databases">
        <title>Genome public.</title>
        <authorList>
            <person name="Liu C."/>
            <person name="Sun Q."/>
        </authorList>
    </citation>
    <scope>NUCLEOTIDE SEQUENCE [LARGE SCALE GENOMIC DNA]</scope>
    <source>
        <strain evidence="1 2">BX2</strain>
    </source>
</reference>
<gene>
    <name evidence="1" type="ORF">H8S77_03055</name>
</gene>
<keyword evidence="2" id="KW-1185">Reference proteome</keyword>
<protein>
    <submittedName>
        <fullName evidence="1">Uncharacterized protein</fullName>
    </submittedName>
</protein>
<comment type="caution">
    <text evidence="1">The sequence shown here is derived from an EMBL/GenBank/DDBJ whole genome shotgun (WGS) entry which is preliminary data.</text>
</comment>
<evidence type="ECO:0000313" key="2">
    <source>
        <dbReference type="Proteomes" id="UP000644010"/>
    </source>
</evidence>
<dbReference type="EMBL" id="JACOOI010000002">
    <property type="protein sequence ID" value="MBC5641871.1"/>
    <property type="molecule type" value="Genomic_DNA"/>
</dbReference>
<name>A0ABR7DXK3_9BACT</name>
<dbReference type="RefSeq" id="WP_186958384.1">
    <property type="nucleotide sequence ID" value="NZ_JACOOI010000002.1"/>
</dbReference>